<dbReference type="Pfam" id="PF02146">
    <property type="entry name" value="SIR2"/>
    <property type="match status" value="1"/>
</dbReference>
<feature type="domain" description="Deacetylase sirtuin-type" evidence="6">
    <location>
        <begin position="1"/>
        <end position="241"/>
    </location>
</feature>
<feature type="binding site" evidence="4">
    <location>
        <position position="30"/>
    </location>
    <ligand>
        <name>NAD(+)</name>
        <dbReference type="ChEBI" id="CHEBI:57540"/>
    </ligand>
</feature>
<feature type="binding site" evidence="4">
    <location>
        <position position="183"/>
    </location>
    <ligand>
        <name>NAD(+)</name>
        <dbReference type="ChEBI" id="CHEBI:57540"/>
    </ligand>
</feature>
<evidence type="ECO:0000256" key="3">
    <source>
        <dbReference type="ARBA" id="ARBA00023027"/>
    </source>
</evidence>
<comment type="caution">
    <text evidence="4">Lacks conserved residue(s) required for the propagation of feature annotation.</text>
</comment>
<feature type="binding site" evidence="4">
    <location>
        <position position="99"/>
    </location>
    <ligand>
        <name>NAD(+)</name>
        <dbReference type="ChEBI" id="CHEBI:57540"/>
    </ligand>
</feature>
<feature type="binding site" evidence="4 5">
    <location>
        <position position="123"/>
    </location>
    <ligand>
        <name>Zn(2+)</name>
        <dbReference type="ChEBI" id="CHEBI:29105"/>
    </ligand>
</feature>
<keyword evidence="3 4" id="KW-0520">NAD</keyword>
<reference evidence="7 8" key="1">
    <citation type="submission" date="2017-12" db="EMBL/GenBank/DDBJ databases">
        <title>Taxonomic description and draft genome of Pradoshia cofamensis Gen. nov., sp. nov., a thermotolerant bacillale isolated from anterior gut of earthworm Eisenia fetida.</title>
        <authorList>
            <person name="Saha T."/>
            <person name="Chakraborty R."/>
        </authorList>
    </citation>
    <scope>NUCLEOTIDE SEQUENCE [LARGE SCALE GENOMIC DNA]</scope>
    <source>
        <strain evidence="7 8">EAG3</strain>
    </source>
</reference>
<feature type="binding site" evidence="4">
    <location>
        <position position="100"/>
    </location>
    <ligand>
        <name>nicotinamide</name>
        <dbReference type="ChEBI" id="CHEBI:17154"/>
    </ligand>
</feature>
<dbReference type="GO" id="GO:0017136">
    <property type="term" value="F:histone deacetylase activity, NAD-dependent"/>
    <property type="evidence" value="ECO:0007669"/>
    <property type="project" value="TreeGrafter"/>
</dbReference>
<comment type="cofactor">
    <cofactor evidence="4">
        <name>Zn(2+)</name>
        <dbReference type="ChEBI" id="CHEBI:29105"/>
    </cofactor>
    <text evidence="4">Binds 1 zinc ion per subunit.</text>
</comment>
<keyword evidence="8" id="KW-1185">Reference proteome</keyword>
<evidence type="ECO:0000256" key="4">
    <source>
        <dbReference type="HAMAP-Rule" id="MF_01968"/>
    </source>
</evidence>
<feature type="binding site" evidence="4 5">
    <location>
        <position position="142"/>
    </location>
    <ligand>
        <name>Zn(2+)</name>
        <dbReference type="ChEBI" id="CHEBI:29105"/>
    </ligand>
</feature>
<dbReference type="Gene3D" id="3.40.50.1220">
    <property type="entry name" value="TPP-binding domain"/>
    <property type="match status" value="1"/>
</dbReference>
<proteinExistence type="inferred from homology"/>
<dbReference type="InterPro" id="IPR029035">
    <property type="entry name" value="DHS-like_NAD/FAD-binding_dom"/>
</dbReference>
<feature type="binding site" evidence="4">
    <location>
        <position position="184"/>
    </location>
    <ligand>
        <name>NAD(+)</name>
        <dbReference type="ChEBI" id="CHEBI:57540"/>
    </ligand>
</feature>
<evidence type="ECO:0000256" key="1">
    <source>
        <dbReference type="ARBA" id="ARBA00022490"/>
    </source>
</evidence>
<accession>A0A2S7MZ76</accession>
<dbReference type="Proteomes" id="UP000239663">
    <property type="component" value="Unassembled WGS sequence"/>
</dbReference>
<evidence type="ECO:0000256" key="5">
    <source>
        <dbReference type="PROSITE-ProRule" id="PRU00236"/>
    </source>
</evidence>
<dbReference type="NCBIfam" id="NF001753">
    <property type="entry name" value="PRK00481.1-3"/>
    <property type="match status" value="1"/>
</dbReference>
<dbReference type="GO" id="GO:0008270">
    <property type="term" value="F:zinc ion binding"/>
    <property type="evidence" value="ECO:0007669"/>
    <property type="project" value="UniProtKB-UniRule"/>
</dbReference>
<dbReference type="InterPro" id="IPR026590">
    <property type="entry name" value="Ssirtuin_cat_dom"/>
</dbReference>
<keyword evidence="4 5" id="KW-0862">Zinc</keyword>
<dbReference type="AlphaFoldDB" id="A0A2S7MZ76"/>
<keyword evidence="4 5" id="KW-0479">Metal-binding</keyword>
<dbReference type="RefSeq" id="WP_104849758.1">
    <property type="nucleotide sequence ID" value="NZ_PKOZ01000006.1"/>
</dbReference>
<dbReference type="Gene3D" id="3.30.1600.10">
    <property type="entry name" value="SIR2/SIRT2 'Small Domain"/>
    <property type="match status" value="1"/>
</dbReference>
<feature type="binding site" evidence="4">
    <location>
        <position position="100"/>
    </location>
    <ligand>
        <name>NAD(+)</name>
        <dbReference type="ChEBI" id="CHEBI:57540"/>
    </ligand>
</feature>
<feature type="binding site" evidence="4 5">
    <location>
        <position position="126"/>
    </location>
    <ligand>
        <name>Zn(2+)</name>
        <dbReference type="ChEBI" id="CHEBI:29105"/>
    </ligand>
</feature>
<organism evidence="7 8">
    <name type="scientific">Pradoshia eiseniae</name>
    <dbReference type="NCBI Taxonomy" id="2064768"/>
    <lineage>
        <taxon>Bacteria</taxon>
        <taxon>Bacillati</taxon>
        <taxon>Bacillota</taxon>
        <taxon>Bacilli</taxon>
        <taxon>Bacillales</taxon>
        <taxon>Bacillaceae</taxon>
        <taxon>Pradoshia</taxon>
    </lineage>
</organism>
<feature type="binding site" evidence="4">
    <location>
        <position position="115"/>
    </location>
    <ligand>
        <name>NAD(+)</name>
        <dbReference type="ChEBI" id="CHEBI:57540"/>
    </ligand>
</feature>
<keyword evidence="1 4" id="KW-0963">Cytoplasm</keyword>
<comment type="similarity">
    <text evidence="4">Belongs to the sirtuin family. Class U subfamily.</text>
</comment>
<dbReference type="SUPFAM" id="SSF52467">
    <property type="entry name" value="DHS-like NAD/FAD-binding domain"/>
    <property type="match status" value="1"/>
</dbReference>
<feature type="binding site" evidence="4">
    <location>
        <position position="99"/>
    </location>
    <ligand>
        <name>nicotinamide</name>
        <dbReference type="ChEBI" id="CHEBI:17154"/>
    </ligand>
</feature>
<feature type="binding site" evidence="4">
    <location>
        <position position="208"/>
    </location>
    <ligand>
        <name>NAD(+)</name>
        <dbReference type="ChEBI" id="CHEBI:57540"/>
    </ligand>
</feature>
<dbReference type="GO" id="GO:0005737">
    <property type="term" value="C:cytoplasm"/>
    <property type="evidence" value="ECO:0007669"/>
    <property type="project" value="UniProtKB-SubCell"/>
</dbReference>
<protein>
    <recommendedName>
        <fullName evidence="4">NAD-dependent protein deacetylase</fullName>
        <ecNumber evidence="4">2.3.1.286</ecNumber>
    </recommendedName>
    <alternativeName>
        <fullName evidence="4">Regulatory protein SIR2 homolog</fullName>
    </alternativeName>
</protein>
<keyword evidence="2 4" id="KW-0808">Transferase</keyword>
<dbReference type="PROSITE" id="PS50305">
    <property type="entry name" value="SIRTUIN"/>
    <property type="match status" value="1"/>
</dbReference>
<dbReference type="InterPro" id="IPR028628">
    <property type="entry name" value="Sirtuin_class_U"/>
</dbReference>
<evidence type="ECO:0000313" key="8">
    <source>
        <dbReference type="Proteomes" id="UP000239663"/>
    </source>
</evidence>
<feature type="binding site" evidence="4">
    <location>
        <position position="19"/>
    </location>
    <ligand>
        <name>NAD(+)</name>
        <dbReference type="ChEBI" id="CHEBI:57540"/>
    </ligand>
</feature>
<feature type="binding site" evidence="4">
    <location>
        <position position="227"/>
    </location>
    <ligand>
        <name>NAD(+)</name>
        <dbReference type="ChEBI" id="CHEBI:57540"/>
    </ligand>
</feature>
<dbReference type="InterPro" id="IPR026591">
    <property type="entry name" value="Sirtuin_cat_small_dom_sf"/>
</dbReference>
<evidence type="ECO:0000256" key="2">
    <source>
        <dbReference type="ARBA" id="ARBA00022679"/>
    </source>
</evidence>
<comment type="subcellular location">
    <subcellularLocation>
        <location evidence="4">Cytoplasm</location>
    </subcellularLocation>
</comment>
<dbReference type="InterPro" id="IPR050134">
    <property type="entry name" value="NAD-dep_sirtuin_deacylases"/>
</dbReference>
<dbReference type="InterPro" id="IPR003000">
    <property type="entry name" value="Sirtuin"/>
</dbReference>
<evidence type="ECO:0000313" key="7">
    <source>
        <dbReference type="EMBL" id="PQD95053.1"/>
    </source>
</evidence>
<evidence type="ECO:0000259" key="6">
    <source>
        <dbReference type="PROSITE" id="PS50305"/>
    </source>
</evidence>
<name>A0A2S7MZ76_9BACI</name>
<feature type="binding site" evidence="4">
    <location>
        <position position="23"/>
    </location>
    <ligand>
        <name>NAD(+)</name>
        <dbReference type="ChEBI" id="CHEBI:57540"/>
    </ligand>
</feature>
<feature type="binding site" evidence="4">
    <location>
        <position position="30"/>
    </location>
    <ligand>
        <name>nicotinamide</name>
        <dbReference type="ChEBI" id="CHEBI:17154"/>
    </ligand>
</feature>
<dbReference type="GO" id="GO:0070403">
    <property type="term" value="F:NAD+ binding"/>
    <property type="evidence" value="ECO:0007669"/>
    <property type="project" value="UniProtKB-UniRule"/>
</dbReference>
<dbReference type="HAMAP" id="MF_01968">
    <property type="entry name" value="Sirtuin_ClassU"/>
    <property type="match status" value="1"/>
</dbReference>
<dbReference type="PANTHER" id="PTHR11085">
    <property type="entry name" value="NAD-DEPENDENT PROTEIN DEACYLASE SIRTUIN-5, MITOCHONDRIAL-RELATED"/>
    <property type="match status" value="1"/>
</dbReference>
<comment type="function">
    <text evidence="4">NAD-dependent protein deacetylase which modulates the activities of several enzymes which are inactive in their acetylated form.</text>
</comment>
<comment type="caution">
    <text evidence="7">The sequence shown here is derived from an EMBL/GenBank/DDBJ whole genome shotgun (WGS) entry which is preliminary data.</text>
</comment>
<feature type="binding site" evidence="4">
    <location>
        <position position="31"/>
    </location>
    <ligand>
        <name>NAD(+)</name>
        <dbReference type="ChEBI" id="CHEBI:57540"/>
    </ligand>
</feature>
<dbReference type="PANTHER" id="PTHR11085:SF4">
    <property type="entry name" value="NAD-DEPENDENT PROTEIN DEACYLASE"/>
    <property type="match status" value="1"/>
</dbReference>
<feature type="binding site" evidence="4">
    <location>
        <position position="97"/>
    </location>
    <ligand>
        <name>NAD(+)</name>
        <dbReference type="ChEBI" id="CHEBI:57540"/>
    </ligand>
</feature>
<dbReference type="EC" id="2.3.1.286" evidence="4"/>
<gene>
    <name evidence="4" type="primary">cobB</name>
    <name evidence="7" type="ORF">CYL18_12055</name>
</gene>
<dbReference type="EMBL" id="PKOZ01000006">
    <property type="protein sequence ID" value="PQD95053.1"/>
    <property type="molecule type" value="Genomic_DNA"/>
</dbReference>
<comment type="catalytic activity">
    <reaction evidence="4">
        <text>N(6)-acetyl-L-lysyl-[protein] + NAD(+) + H2O = 2''-O-acetyl-ADP-D-ribose + nicotinamide + L-lysyl-[protein]</text>
        <dbReference type="Rhea" id="RHEA:43636"/>
        <dbReference type="Rhea" id="RHEA-COMP:9752"/>
        <dbReference type="Rhea" id="RHEA-COMP:10731"/>
        <dbReference type="ChEBI" id="CHEBI:15377"/>
        <dbReference type="ChEBI" id="CHEBI:17154"/>
        <dbReference type="ChEBI" id="CHEBI:29969"/>
        <dbReference type="ChEBI" id="CHEBI:57540"/>
        <dbReference type="ChEBI" id="CHEBI:61930"/>
        <dbReference type="ChEBI" id="CHEBI:83767"/>
        <dbReference type="EC" id="2.3.1.286"/>
    </reaction>
</comment>
<feature type="active site" description="Proton acceptor" evidence="4 5">
    <location>
        <position position="115"/>
    </location>
</feature>
<sequence>MEIAKWIKESAYTVIFTGAGMSTESGLPDFRSNEKGLWKKKDPSRIASTETLNQNVKEFFDFYRERVVGVKEHGPHKGHRILAKWEEEGLAKSIITQNVDGFHQEAGSLRVAELHGTLQKVHCQSCGTEYGSEMYLEKNYACKACGGKLRPSVILFGEMLPEEPFLMAEEESIRADLFIVIGSSLSVTPANQFPLIAKQHGAKLVIVNMEPTGFDLYADLVINRKKAGEFLEEVDRELRLENI</sequence>
<dbReference type="OrthoDB" id="9800582at2"/>
<feature type="binding site" evidence="4 5">
    <location>
        <position position="145"/>
    </location>
    <ligand>
        <name>Zn(2+)</name>
        <dbReference type="ChEBI" id="CHEBI:29105"/>
    </ligand>
</feature>